<dbReference type="Pfam" id="PF05437">
    <property type="entry name" value="AzlD"/>
    <property type="match status" value="1"/>
</dbReference>
<name>A0A0M4DGP6_9BACT</name>
<keyword evidence="3" id="KW-1185">Reference proteome</keyword>
<proteinExistence type="predicted"/>
<feature type="transmembrane region" description="Helical" evidence="1">
    <location>
        <begin position="82"/>
        <end position="104"/>
    </location>
</feature>
<dbReference type="EMBL" id="CP010802">
    <property type="protein sequence ID" value="ALC15845.1"/>
    <property type="molecule type" value="Genomic_DNA"/>
</dbReference>
<keyword evidence="1" id="KW-0812">Transmembrane</keyword>
<dbReference type="STRING" id="1603606.DSOUD_1060"/>
<reference evidence="2 3" key="1">
    <citation type="submission" date="2015-07" db="EMBL/GenBank/DDBJ databases">
        <title>Isolation and Genomic Characterization of a Novel Halophilic Metal-Reducing Deltaproteobacterium from the Deep Subsurface.</title>
        <authorList>
            <person name="Badalamenti J.P."/>
            <person name="Summers Z.M."/>
            <person name="Gralnick J.A."/>
            <person name="Bond D.R."/>
        </authorList>
    </citation>
    <scope>NUCLEOTIDE SEQUENCE [LARGE SCALE GENOMIC DNA]</scope>
    <source>
        <strain evidence="2 3">WTL</strain>
    </source>
</reference>
<keyword evidence="1" id="KW-1133">Transmembrane helix</keyword>
<accession>A0A0M4DGP6</accession>
<gene>
    <name evidence="2" type="ORF">DSOUD_1060</name>
</gene>
<organism evidence="2 3">
    <name type="scientific">Desulfuromonas soudanensis</name>
    <dbReference type="NCBI Taxonomy" id="1603606"/>
    <lineage>
        <taxon>Bacteria</taxon>
        <taxon>Pseudomonadati</taxon>
        <taxon>Thermodesulfobacteriota</taxon>
        <taxon>Desulfuromonadia</taxon>
        <taxon>Desulfuromonadales</taxon>
        <taxon>Desulfuromonadaceae</taxon>
        <taxon>Desulfuromonas</taxon>
    </lineage>
</organism>
<evidence type="ECO:0000313" key="3">
    <source>
        <dbReference type="Proteomes" id="UP000057158"/>
    </source>
</evidence>
<evidence type="ECO:0000256" key="1">
    <source>
        <dbReference type="SAM" id="Phobius"/>
    </source>
</evidence>
<dbReference type="InterPro" id="IPR008407">
    <property type="entry name" value="Brnchd-chn_aa_trnsp_AzlD"/>
</dbReference>
<dbReference type="KEGG" id="des:DSOUD_1060"/>
<dbReference type="AlphaFoldDB" id="A0A0M4DGP6"/>
<dbReference type="RefSeq" id="WP_232426505.1">
    <property type="nucleotide sequence ID" value="NZ_CP010802.1"/>
</dbReference>
<feature type="transmembrane region" description="Helical" evidence="1">
    <location>
        <begin position="40"/>
        <end position="61"/>
    </location>
</feature>
<evidence type="ECO:0000313" key="2">
    <source>
        <dbReference type="EMBL" id="ALC15845.1"/>
    </source>
</evidence>
<sequence length="109" mass="11851">MSMAFADYLFLLGAMGAVTYLPRWLPVFLLSRRPLPSWLIDWLDLIPVAVLSALLAPALLADSAPRALNLGKPELLVAGPTLLFALKTRSLGGTVLLGMFLYWLTGLVL</sequence>
<protein>
    <submittedName>
        <fullName evidence="2">Branched-chain amino acid transport protein</fullName>
    </submittedName>
</protein>
<dbReference type="Proteomes" id="UP000057158">
    <property type="component" value="Chromosome"/>
</dbReference>
<dbReference type="PATRIC" id="fig|1603606.3.peg.1165"/>
<keyword evidence="1" id="KW-0472">Membrane</keyword>